<dbReference type="SUPFAM" id="SSF48452">
    <property type="entry name" value="TPR-like"/>
    <property type="match status" value="2"/>
</dbReference>
<feature type="repeat" description="TPR" evidence="3">
    <location>
        <begin position="555"/>
        <end position="588"/>
    </location>
</feature>
<keyword evidence="2 3" id="KW-0802">TPR repeat</keyword>
<dbReference type="SMART" id="SM00028">
    <property type="entry name" value="TPR"/>
    <property type="match status" value="8"/>
</dbReference>
<organism evidence="4 5">
    <name type="scientific">Microtetraspora glauca</name>
    <dbReference type="NCBI Taxonomy" id="1996"/>
    <lineage>
        <taxon>Bacteria</taxon>
        <taxon>Bacillati</taxon>
        <taxon>Actinomycetota</taxon>
        <taxon>Actinomycetes</taxon>
        <taxon>Streptosporangiales</taxon>
        <taxon>Streptosporangiaceae</taxon>
        <taxon>Microtetraspora</taxon>
    </lineage>
</organism>
<dbReference type="InterPro" id="IPR019734">
    <property type="entry name" value="TPR_rpt"/>
</dbReference>
<feature type="repeat" description="TPR" evidence="3">
    <location>
        <begin position="419"/>
        <end position="452"/>
    </location>
</feature>
<keyword evidence="1" id="KW-0677">Repeat</keyword>
<dbReference type="Pfam" id="PF13432">
    <property type="entry name" value="TPR_16"/>
    <property type="match status" value="3"/>
</dbReference>
<evidence type="ECO:0000256" key="2">
    <source>
        <dbReference type="ARBA" id="ARBA00022803"/>
    </source>
</evidence>
<reference evidence="4 5" key="1">
    <citation type="submission" date="2024-06" db="EMBL/GenBank/DDBJ databases">
        <title>The Natural Products Discovery Center: Release of the First 8490 Sequenced Strains for Exploring Actinobacteria Biosynthetic Diversity.</title>
        <authorList>
            <person name="Kalkreuter E."/>
            <person name="Kautsar S.A."/>
            <person name="Yang D."/>
            <person name="Bader C.D."/>
            <person name="Teijaro C.N."/>
            <person name="Fluegel L."/>
            <person name="Davis C.M."/>
            <person name="Simpson J.R."/>
            <person name="Lauterbach L."/>
            <person name="Steele A.D."/>
            <person name="Gui C."/>
            <person name="Meng S."/>
            <person name="Li G."/>
            <person name="Viehrig K."/>
            <person name="Ye F."/>
            <person name="Su P."/>
            <person name="Kiefer A.F."/>
            <person name="Nichols A."/>
            <person name="Cepeda A.J."/>
            <person name="Yan W."/>
            <person name="Fan B."/>
            <person name="Jiang Y."/>
            <person name="Adhikari A."/>
            <person name="Zheng C.-J."/>
            <person name="Schuster L."/>
            <person name="Cowan T.M."/>
            <person name="Smanski M.J."/>
            <person name="Chevrette M.G."/>
            <person name="De Carvalho L.P.S."/>
            <person name="Shen B."/>
        </authorList>
    </citation>
    <scope>NUCLEOTIDE SEQUENCE [LARGE SCALE GENOMIC DNA]</scope>
    <source>
        <strain evidence="4 5">NPDC050100</strain>
    </source>
</reference>
<feature type="repeat" description="TPR" evidence="3">
    <location>
        <begin position="453"/>
        <end position="486"/>
    </location>
</feature>
<dbReference type="InterPro" id="IPR050498">
    <property type="entry name" value="Ycf3"/>
</dbReference>
<evidence type="ECO:0000256" key="1">
    <source>
        <dbReference type="ARBA" id="ARBA00022737"/>
    </source>
</evidence>
<dbReference type="InterPro" id="IPR011990">
    <property type="entry name" value="TPR-like_helical_dom_sf"/>
</dbReference>
<dbReference type="EMBL" id="JBFALK010000022">
    <property type="protein sequence ID" value="MEV0973427.1"/>
    <property type="molecule type" value="Genomic_DNA"/>
</dbReference>
<gene>
    <name evidence="4" type="ORF">AB0I59_32905</name>
</gene>
<evidence type="ECO:0000313" key="5">
    <source>
        <dbReference type="Proteomes" id="UP001551675"/>
    </source>
</evidence>
<feature type="repeat" description="TPR" evidence="3">
    <location>
        <begin position="385"/>
        <end position="418"/>
    </location>
</feature>
<comment type="caution">
    <text evidence="4">The sequence shown here is derived from an EMBL/GenBank/DDBJ whole genome shotgun (WGS) entry which is preliminary data.</text>
</comment>
<dbReference type="RefSeq" id="WP_358139080.1">
    <property type="nucleotide sequence ID" value="NZ_JBFALK010000022.1"/>
</dbReference>
<dbReference type="InterPro" id="IPR013105">
    <property type="entry name" value="TPR_2"/>
</dbReference>
<dbReference type="Proteomes" id="UP001551675">
    <property type="component" value="Unassembled WGS sequence"/>
</dbReference>
<name>A0ABV3GP48_MICGL</name>
<protein>
    <submittedName>
        <fullName evidence="4">Tetratricopeptide repeat protein</fullName>
    </submittedName>
</protein>
<dbReference type="Gene3D" id="1.25.40.10">
    <property type="entry name" value="Tetratricopeptide repeat domain"/>
    <property type="match status" value="3"/>
</dbReference>
<evidence type="ECO:0000313" key="4">
    <source>
        <dbReference type="EMBL" id="MEV0973427.1"/>
    </source>
</evidence>
<keyword evidence="5" id="KW-1185">Reference proteome</keyword>
<dbReference type="PROSITE" id="PS50005">
    <property type="entry name" value="TPR"/>
    <property type="match status" value="4"/>
</dbReference>
<proteinExistence type="predicted"/>
<dbReference type="Pfam" id="PF07719">
    <property type="entry name" value="TPR_2"/>
    <property type="match status" value="1"/>
</dbReference>
<dbReference type="PANTHER" id="PTHR44858:SF1">
    <property type="entry name" value="UDP-N-ACETYLGLUCOSAMINE--PEPTIDE N-ACETYLGLUCOSAMINYLTRANSFERASE SPINDLY-RELATED"/>
    <property type="match status" value="1"/>
</dbReference>
<accession>A0ABV3GP48</accession>
<dbReference type="PANTHER" id="PTHR44858">
    <property type="entry name" value="TETRATRICOPEPTIDE REPEAT PROTEIN 6"/>
    <property type="match status" value="1"/>
</dbReference>
<sequence>MAPVINGHRRLRGPYTIGGVVLRALVPAALERSPDLVAAHSVEIRAVAPDLRRLVRAREESIGARLHEDERILVPAPRRTLRLANGIAEFVRDCLQGPGALRVDNMHEADPTDRELLAVLMRRVPDLVVALGAPEPPVRWSEELVLRAAPPVDGPPEDYIASDGTTDDPEAYAAYLALPPGDRARAHDRRAAELSDDHLLGAVPYHRERGSDQDAAVSALWAAVDHCVGEGFLHAVAELGPRGLRLAAPGSDLWWRFTHRTATALAGLGRRDEAFELYESARRTSVDPAVHAAAAYGTAMLDARDPDPARRDLGRATGWINEAIAVSALLPDRRERAFKLGFDRNGRALIELRQGRIEEAMRLVESAIELAERDLPPEAHPLHRMVLFANRAQLLARSGRNADALRDFDRAIAIDPGFPDHYLDRGNLLLAMGRPDDALADYETAIRVSPPLPEAYYNRAELHLSCGDLDRARADLDHVLELDPVFLDAYVNRAGVLAMLDEHEAARRDVEAGLEIDPGNPHLHGVLGQIETAAGRYAEARAAFDAAVARDPAIGGAWANRGILRYQTGDLEGAVADLTRAIELEEDAALYANRAIALRDLGRFDEAKADLARAHELDPTTEPAAEVEN</sequence>
<evidence type="ECO:0000256" key="3">
    <source>
        <dbReference type="PROSITE-ProRule" id="PRU00339"/>
    </source>
</evidence>